<dbReference type="EMBL" id="JBHRYJ010000008">
    <property type="protein sequence ID" value="MFC3678379.1"/>
    <property type="molecule type" value="Genomic_DNA"/>
</dbReference>
<evidence type="ECO:0000256" key="1">
    <source>
        <dbReference type="ARBA" id="ARBA00023015"/>
    </source>
</evidence>
<feature type="domain" description="HTH iclR-type" evidence="4">
    <location>
        <begin position="12"/>
        <end position="80"/>
    </location>
</feature>
<dbReference type="InterPro" id="IPR014757">
    <property type="entry name" value="Tscrpt_reg_IclR_C"/>
</dbReference>
<proteinExistence type="predicted"/>
<feature type="domain" description="IclR-ED" evidence="5">
    <location>
        <begin position="74"/>
        <end position="255"/>
    </location>
</feature>
<evidence type="ECO:0000313" key="7">
    <source>
        <dbReference type="Proteomes" id="UP001595711"/>
    </source>
</evidence>
<sequence length="256" mass="28023">MTNDTPKAPRLDSTLSKGLRILDMLTATQGGKSVTEISKELELTKSNAFRLLQTLSTLGFVRQRENKQYVATLKTWQIGRRVVENLNLREAAATQMRMLSQETSDTVYLAVAEGLSVVYIDKVESQQPIRSWNPIGGAAPIHCVSTGKAIIAADYTFWRERLRGNLTRYTDRTITNLAALDADVARIQACGYATDTGEFRERVLGFGAAIRLPNGAPIGAIGISMPDVNLPANGEASYGEMVRRAAEEIMAQVAET</sequence>
<evidence type="ECO:0000313" key="6">
    <source>
        <dbReference type="EMBL" id="MFC3678379.1"/>
    </source>
</evidence>
<accession>A0ABV7VMF6</accession>
<keyword evidence="7" id="KW-1185">Reference proteome</keyword>
<gene>
    <name evidence="6" type="ORF">ACFOOQ_22730</name>
</gene>
<dbReference type="SUPFAM" id="SSF46785">
    <property type="entry name" value="Winged helix' DNA-binding domain"/>
    <property type="match status" value="1"/>
</dbReference>
<keyword evidence="1" id="KW-0805">Transcription regulation</keyword>
<evidence type="ECO:0000259" key="4">
    <source>
        <dbReference type="PROSITE" id="PS51077"/>
    </source>
</evidence>
<evidence type="ECO:0000256" key="3">
    <source>
        <dbReference type="ARBA" id="ARBA00023163"/>
    </source>
</evidence>
<organism evidence="6 7">
    <name type="scientific">Ferrovibrio xuzhouensis</name>
    <dbReference type="NCBI Taxonomy" id="1576914"/>
    <lineage>
        <taxon>Bacteria</taxon>
        <taxon>Pseudomonadati</taxon>
        <taxon>Pseudomonadota</taxon>
        <taxon>Alphaproteobacteria</taxon>
        <taxon>Rhodospirillales</taxon>
        <taxon>Rhodospirillaceae</taxon>
        <taxon>Ferrovibrio</taxon>
    </lineage>
</organism>
<keyword evidence="3" id="KW-0804">Transcription</keyword>
<dbReference type="Pfam" id="PF01614">
    <property type="entry name" value="IclR_C"/>
    <property type="match status" value="1"/>
</dbReference>
<dbReference type="Gene3D" id="1.10.10.10">
    <property type="entry name" value="Winged helix-like DNA-binding domain superfamily/Winged helix DNA-binding domain"/>
    <property type="match status" value="1"/>
</dbReference>
<dbReference type="InterPro" id="IPR050707">
    <property type="entry name" value="HTH_MetabolicPath_Reg"/>
</dbReference>
<protein>
    <submittedName>
        <fullName evidence="6">IclR family transcriptional regulator</fullName>
    </submittedName>
</protein>
<dbReference type="InterPro" id="IPR029016">
    <property type="entry name" value="GAF-like_dom_sf"/>
</dbReference>
<dbReference type="InterPro" id="IPR036388">
    <property type="entry name" value="WH-like_DNA-bd_sf"/>
</dbReference>
<dbReference type="Pfam" id="PF09339">
    <property type="entry name" value="HTH_IclR"/>
    <property type="match status" value="1"/>
</dbReference>
<comment type="caution">
    <text evidence="6">The sequence shown here is derived from an EMBL/GenBank/DDBJ whole genome shotgun (WGS) entry which is preliminary data.</text>
</comment>
<dbReference type="SUPFAM" id="SSF55781">
    <property type="entry name" value="GAF domain-like"/>
    <property type="match status" value="1"/>
</dbReference>
<evidence type="ECO:0000256" key="2">
    <source>
        <dbReference type="ARBA" id="ARBA00023125"/>
    </source>
</evidence>
<name>A0ABV7VMF6_9PROT</name>
<dbReference type="PANTHER" id="PTHR30136:SF24">
    <property type="entry name" value="HTH-TYPE TRANSCRIPTIONAL REPRESSOR ALLR"/>
    <property type="match status" value="1"/>
</dbReference>
<reference evidence="7" key="1">
    <citation type="journal article" date="2019" name="Int. J. Syst. Evol. Microbiol.">
        <title>The Global Catalogue of Microorganisms (GCM) 10K type strain sequencing project: providing services to taxonomists for standard genome sequencing and annotation.</title>
        <authorList>
            <consortium name="The Broad Institute Genomics Platform"/>
            <consortium name="The Broad Institute Genome Sequencing Center for Infectious Disease"/>
            <person name="Wu L."/>
            <person name="Ma J."/>
        </authorList>
    </citation>
    <scope>NUCLEOTIDE SEQUENCE [LARGE SCALE GENOMIC DNA]</scope>
    <source>
        <strain evidence="7">KCTC 42182</strain>
    </source>
</reference>
<dbReference type="Gene3D" id="3.30.450.40">
    <property type="match status" value="1"/>
</dbReference>
<dbReference type="InterPro" id="IPR005471">
    <property type="entry name" value="Tscrpt_reg_IclR_N"/>
</dbReference>
<dbReference type="PROSITE" id="PS51077">
    <property type="entry name" value="HTH_ICLR"/>
    <property type="match status" value="1"/>
</dbReference>
<dbReference type="InterPro" id="IPR036390">
    <property type="entry name" value="WH_DNA-bd_sf"/>
</dbReference>
<dbReference type="SMART" id="SM00346">
    <property type="entry name" value="HTH_ICLR"/>
    <property type="match status" value="1"/>
</dbReference>
<dbReference type="PROSITE" id="PS51078">
    <property type="entry name" value="ICLR_ED"/>
    <property type="match status" value="1"/>
</dbReference>
<keyword evidence="2" id="KW-0238">DNA-binding</keyword>
<dbReference type="RefSeq" id="WP_379730011.1">
    <property type="nucleotide sequence ID" value="NZ_JBHRYJ010000008.1"/>
</dbReference>
<dbReference type="PANTHER" id="PTHR30136">
    <property type="entry name" value="HELIX-TURN-HELIX TRANSCRIPTIONAL REGULATOR, ICLR FAMILY"/>
    <property type="match status" value="1"/>
</dbReference>
<dbReference type="Proteomes" id="UP001595711">
    <property type="component" value="Unassembled WGS sequence"/>
</dbReference>
<evidence type="ECO:0000259" key="5">
    <source>
        <dbReference type="PROSITE" id="PS51078"/>
    </source>
</evidence>